<proteinExistence type="predicted"/>
<accession>A0AC61QKX1</accession>
<reference evidence="1" key="1">
    <citation type="submission" date="2019-03" db="EMBL/GenBank/DDBJ databases">
        <title>Candidatus Syntrophosphaera thermopropionivorans: a novel player in syntrophic propionate oxidation during anaerobic digestion.</title>
        <authorList>
            <person name="Dyksma S."/>
        </authorList>
    </citation>
    <scope>NUCLEOTIDE SEQUENCE</scope>
    <source>
        <strain evidence="1">W5</strain>
    </source>
</reference>
<protein>
    <submittedName>
        <fullName evidence="1">TldD/PmbA family protein</fullName>
    </submittedName>
</protein>
<dbReference type="EMBL" id="SMOG01000001">
    <property type="protein sequence ID" value="TDF74572.1"/>
    <property type="molecule type" value="Genomic_DNA"/>
</dbReference>
<organism evidence="1 2">
    <name type="scientific">Candidatus Syntrophosphaera thermopropionivorans</name>
    <dbReference type="NCBI Taxonomy" id="2593015"/>
    <lineage>
        <taxon>Bacteria</taxon>
        <taxon>Pseudomonadati</taxon>
        <taxon>Candidatus Cloacimonadota</taxon>
        <taxon>Candidatus Cloacimonadia</taxon>
        <taxon>Candidatus Cloacimonadales</taxon>
        <taxon>Candidatus Cloacimonadaceae</taxon>
        <taxon>Candidatus Syntrophosphaera</taxon>
    </lineage>
</organism>
<evidence type="ECO:0000313" key="2">
    <source>
        <dbReference type="Proteomes" id="UP000294588"/>
    </source>
</evidence>
<name>A0AC61QKX1_9BACT</name>
<gene>
    <name evidence="1" type="ORF">E0946_00345</name>
</gene>
<sequence>MEQIIKQTIQKLSLPEITFADVRITRTDNEGIFFQNGFLRGYSTNLDSIALGIRVLINGCWGFAGTRDLSNASIDKAIHTAISNAHFGSLFQKTKVEFPPLSPVQAEYEHHPEQDPFKMAKEEKIDYLQRLAEAIKPQEKIVHSIIYAAFMRQEKYYANSEGTYAHYTFYNTLPMMSVLASDGAQVQSRTWPGHMGAGRAGFEIFHKHKFEENTERIIKEATDLLSAPTIEEDKADIIIGSGHLALQLHESVGHATEADRIFGMEISYAGKTFIKPEMIGSFQYASPVVNIFSDSTDPRGMGYHPVDDEGVPGKKVDIIKNGILVNQQTSRQIAPLLGLEPSSNMRASYGDDFPLVRMTNFCLAPGKGTLDELIQDTEHGYLLDFTKTWSIDDNRNNFQFTTEIGYKIENGKIVGIVKEPTYFGITKEFWNSCDRVCGPEEWDYQSTFNCGKGEPGQSMQLSHGVAPARFRNINVRVKI</sequence>
<evidence type="ECO:0000313" key="1">
    <source>
        <dbReference type="EMBL" id="TDF74572.1"/>
    </source>
</evidence>
<dbReference type="Proteomes" id="UP000294588">
    <property type="component" value="Unassembled WGS sequence"/>
</dbReference>
<comment type="caution">
    <text evidence="1">The sequence shown here is derived from an EMBL/GenBank/DDBJ whole genome shotgun (WGS) entry which is preliminary data.</text>
</comment>
<keyword evidence="2" id="KW-1185">Reference proteome</keyword>